<dbReference type="InterPro" id="IPR002686">
    <property type="entry name" value="Transposase_17"/>
</dbReference>
<keyword evidence="3" id="KW-1185">Reference proteome</keyword>
<dbReference type="Proteomes" id="UP001597178">
    <property type="component" value="Unassembled WGS sequence"/>
</dbReference>
<feature type="domain" description="Transposase IS200-like" evidence="1">
    <location>
        <begin position="2"/>
        <end position="35"/>
    </location>
</feature>
<reference evidence="3" key="1">
    <citation type="journal article" date="2019" name="Int. J. Syst. Evol. Microbiol.">
        <title>The Global Catalogue of Microorganisms (GCM) 10K type strain sequencing project: providing services to taxonomists for standard genome sequencing and annotation.</title>
        <authorList>
            <consortium name="The Broad Institute Genomics Platform"/>
            <consortium name="The Broad Institute Genome Sequencing Center for Infectious Disease"/>
            <person name="Wu L."/>
            <person name="Ma J."/>
        </authorList>
    </citation>
    <scope>NUCLEOTIDE SEQUENCE [LARGE SCALE GENOMIC DNA]</scope>
    <source>
        <strain evidence="3">CCUG 54822</strain>
    </source>
</reference>
<name>A0ABW3ZU35_9BACI</name>
<protein>
    <submittedName>
        <fullName evidence="2">Transposase</fullName>
    </submittedName>
</protein>
<dbReference type="SUPFAM" id="SSF143422">
    <property type="entry name" value="Transposase IS200-like"/>
    <property type="match status" value="1"/>
</dbReference>
<dbReference type="Gene3D" id="3.30.70.1290">
    <property type="entry name" value="Transposase IS200-like"/>
    <property type="match status" value="1"/>
</dbReference>
<evidence type="ECO:0000259" key="1">
    <source>
        <dbReference type="Pfam" id="PF01797"/>
    </source>
</evidence>
<evidence type="ECO:0000313" key="2">
    <source>
        <dbReference type="EMBL" id="MFD1361911.1"/>
    </source>
</evidence>
<sequence>MYDIKYHTIWMTKYRYKVLRGHIAVRARELIRQDCDVR</sequence>
<dbReference type="Pfam" id="PF01797">
    <property type="entry name" value="Y1_Tnp"/>
    <property type="match status" value="1"/>
</dbReference>
<proteinExistence type="predicted"/>
<evidence type="ECO:0000313" key="3">
    <source>
        <dbReference type="Proteomes" id="UP001597178"/>
    </source>
</evidence>
<dbReference type="EMBL" id="JBHTNH010000020">
    <property type="protein sequence ID" value="MFD1361911.1"/>
    <property type="molecule type" value="Genomic_DNA"/>
</dbReference>
<comment type="caution">
    <text evidence="2">The sequence shown here is derived from an EMBL/GenBank/DDBJ whole genome shotgun (WGS) entry which is preliminary data.</text>
</comment>
<accession>A0ABW3ZU35</accession>
<gene>
    <name evidence="2" type="ORF">ACFQ4A_09620</name>
</gene>
<dbReference type="InterPro" id="IPR036515">
    <property type="entry name" value="Transposase_17_sf"/>
</dbReference>
<organism evidence="2 3">
    <name type="scientific">Lentibacillus salinarum</name>
    <dbReference type="NCBI Taxonomy" id="446820"/>
    <lineage>
        <taxon>Bacteria</taxon>
        <taxon>Bacillati</taxon>
        <taxon>Bacillota</taxon>
        <taxon>Bacilli</taxon>
        <taxon>Bacillales</taxon>
        <taxon>Bacillaceae</taxon>
        <taxon>Lentibacillus</taxon>
    </lineage>
</organism>
<dbReference type="RefSeq" id="WP_382399935.1">
    <property type="nucleotide sequence ID" value="NZ_JBHTNH010000020.1"/>
</dbReference>